<evidence type="ECO:0000256" key="3">
    <source>
        <dbReference type="SAM" id="MobiDB-lite"/>
    </source>
</evidence>
<sequence length="362" mass="37724">MIVKTTLNRQAQIAAINAVDTQGPKTGPANLHIGLASVRPGTGAIVAMYGGKDYLKRQLNDATQGIAQAGSTFKPFALIAALEQGVSLNTLWDGDSPQIFDDAGKPYEVGNFALKSFGEISLLKATASSVNTVYVPLGIYAGPDNVIDAARRAGIPKSVEMVATPSVVLGVASPRVIDVAAAFATFASQGVYAKPYLVQEVSGRNKGLLYQATPTGQEVFAKDVMADLTYALQEVVRTGSGFAAKKLGRPSAGKTGTSQENASAWYSGYTPQLATSVGFYRDDATESLRGTGGLKTVTGGSFPARIWTAYMKGALKGEPILDFPEPAYIGGQEPTPGPNSVEVIPTPQPTPAVPLPAATPKN</sequence>
<gene>
    <name evidence="5" type="ORF">UFOPK2659_00886</name>
</gene>
<dbReference type="Gene3D" id="3.40.710.10">
    <property type="entry name" value="DD-peptidase/beta-lactamase superfamily"/>
    <property type="match status" value="1"/>
</dbReference>
<dbReference type="InterPro" id="IPR001460">
    <property type="entry name" value="PCN-bd_Tpept"/>
</dbReference>
<reference evidence="5" key="1">
    <citation type="submission" date="2020-05" db="EMBL/GenBank/DDBJ databases">
        <authorList>
            <person name="Chiriac C."/>
            <person name="Salcher M."/>
            <person name="Ghai R."/>
            <person name="Kavagutti S V."/>
        </authorList>
    </citation>
    <scope>NUCLEOTIDE SEQUENCE</scope>
</reference>
<dbReference type="AlphaFoldDB" id="A0A6J6RQ12"/>
<dbReference type="EMBL" id="CAEZYJ010000134">
    <property type="protein sequence ID" value="CAB4724580.1"/>
    <property type="molecule type" value="Genomic_DNA"/>
</dbReference>
<evidence type="ECO:0000256" key="2">
    <source>
        <dbReference type="ARBA" id="ARBA00022679"/>
    </source>
</evidence>
<evidence type="ECO:0000256" key="1">
    <source>
        <dbReference type="ARBA" id="ARBA00022676"/>
    </source>
</evidence>
<evidence type="ECO:0000313" key="5">
    <source>
        <dbReference type="EMBL" id="CAB4724580.1"/>
    </source>
</evidence>
<dbReference type="GO" id="GO:0009252">
    <property type="term" value="P:peptidoglycan biosynthetic process"/>
    <property type="evidence" value="ECO:0007669"/>
    <property type="project" value="TreeGrafter"/>
</dbReference>
<dbReference type="Pfam" id="PF00905">
    <property type="entry name" value="Transpeptidase"/>
    <property type="match status" value="1"/>
</dbReference>
<organism evidence="5">
    <name type="scientific">freshwater metagenome</name>
    <dbReference type="NCBI Taxonomy" id="449393"/>
    <lineage>
        <taxon>unclassified sequences</taxon>
        <taxon>metagenomes</taxon>
        <taxon>ecological metagenomes</taxon>
    </lineage>
</organism>
<dbReference type="GO" id="GO:0008955">
    <property type="term" value="F:peptidoglycan glycosyltransferase activity"/>
    <property type="evidence" value="ECO:0007669"/>
    <property type="project" value="TreeGrafter"/>
</dbReference>
<accession>A0A6J6RQ12</accession>
<proteinExistence type="predicted"/>
<dbReference type="InterPro" id="IPR012338">
    <property type="entry name" value="Beta-lactam/transpept-like"/>
</dbReference>
<dbReference type="InterPro" id="IPR050396">
    <property type="entry name" value="Glycosyltr_51/Transpeptidase"/>
</dbReference>
<keyword evidence="1" id="KW-0328">Glycosyltransferase</keyword>
<dbReference type="GO" id="GO:0030288">
    <property type="term" value="C:outer membrane-bounded periplasmic space"/>
    <property type="evidence" value="ECO:0007669"/>
    <property type="project" value="TreeGrafter"/>
</dbReference>
<dbReference type="PANTHER" id="PTHR32282:SF34">
    <property type="entry name" value="PENICILLIN-BINDING PROTEIN 1A"/>
    <property type="match status" value="1"/>
</dbReference>
<name>A0A6J6RQ12_9ZZZZ</name>
<keyword evidence="2" id="KW-0808">Transferase</keyword>
<protein>
    <submittedName>
        <fullName evidence="5">Unannotated protein</fullName>
    </submittedName>
</protein>
<dbReference type="SUPFAM" id="SSF56601">
    <property type="entry name" value="beta-lactamase/transpeptidase-like"/>
    <property type="match status" value="1"/>
</dbReference>
<dbReference type="GO" id="GO:0008658">
    <property type="term" value="F:penicillin binding"/>
    <property type="evidence" value="ECO:0007669"/>
    <property type="project" value="InterPro"/>
</dbReference>
<evidence type="ECO:0000259" key="4">
    <source>
        <dbReference type="Pfam" id="PF00905"/>
    </source>
</evidence>
<feature type="domain" description="Penicillin-binding protein transpeptidase" evidence="4">
    <location>
        <begin position="40"/>
        <end position="281"/>
    </location>
</feature>
<feature type="region of interest" description="Disordered" evidence="3">
    <location>
        <begin position="325"/>
        <end position="362"/>
    </location>
</feature>
<dbReference type="PANTHER" id="PTHR32282">
    <property type="entry name" value="BINDING PROTEIN TRANSPEPTIDASE, PUTATIVE-RELATED"/>
    <property type="match status" value="1"/>
</dbReference>